<sequence>MDYIALNKAAWDKRTDVHVDSKFYDVEGFLKGNSSLNPIELAHVGNVSNKSLLHLQCHFGLDTLSWARMGAEVTGVDLSSVAINQARSLASKLALNAHFINQDIYLFGDTNQQQFDIVFTSYGALCWLPDLDRWAETVAKALKDNGELHLIEFHPCIDLYSGYSYFPKQQPDVEEEGTYTENCSGEKSPTAVWAHSLGELFTALVKAGIKVEEFEESPFSPYNCLPDLQYVEDKGYQLLFKEQQVPLVYRIKGIKQP</sequence>
<comment type="caution">
    <text evidence="4">The sequence shown here is derived from an EMBL/GenBank/DDBJ whole genome shotgun (WGS) entry which is preliminary data.</text>
</comment>
<dbReference type="PANTHER" id="PTHR43861">
    <property type="entry name" value="TRANS-ACONITATE 2-METHYLTRANSFERASE-RELATED"/>
    <property type="match status" value="1"/>
</dbReference>
<dbReference type="InterPro" id="IPR041698">
    <property type="entry name" value="Methyltransf_25"/>
</dbReference>
<dbReference type="PANTHER" id="PTHR43861:SF1">
    <property type="entry name" value="TRANS-ACONITATE 2-METHYLTRANSFERASE"/>
    <property type="match status" value="1"/>
</dbReference>
<gene>
    <name evidence="4" type="ORF">EXY25_00840</name>
</gene>
<feature type="domain" description="Methyltransferase" evidence="3">
    <location>
        <begin position="53"/>
        <end position="146"/>
    </location>
</feature>
<dbReference type="GO" id="GO:0008168">
    <property type="term" value="F:methyltransferase activity"/>
    <property type="evidence" value="ECO:0007669"/>
    <property type="project" value="UniProtKB-KW"/>
</dbReference>
<protein>
    <submittedName>
        <fullName evidence="4">Class I SAM-dependent methyltransferase</fullName>
    </submittedName>
</protein>
<dbReference type="GO" id="GO:0032259">
    <property type="term" value="P:methylation"/>
    <property type="evidence" value="ECO:0007669"/>
    <property type="project" value="UniProtKB-KW"/>
</dbReference>
<evidence type="ECO:0000256" key="1">
    <source>
        <dbReference type="ARBA" id="ARBA00022603"/>
    </source>
</evidence>
<dbReference type="InterPro" id="IPR029063">
    <property type="entry name" value="SAM-dependent_MTases_sf"/>
</dbReference>
<keyword evidence="5" id="KW-1185">Reference proteome</keyword>
<dbReference type="CDD" id="cd02440">
    <property type="entry name" value="AdoMet_MTases"/>
    <property type="match status" value="1"/>
</dbReference>
<dbReference type="EMBL" id="SHLY01000001">
    <property type="protein sequence ID" value="TAA47829.1"/>
    <property type="molecule type" value="Genomic_DNA"/>
</dbReference>
<dbReference type="SUPFAM" id="SSF53335">
    <property type="entry name" value="S-adenosyl-L-methionine-dependent methyltransferases"/>
    <property type="match status" value="1"/>
</dbReference>
<dbReference type="Gene3D" id="3.40.50.150">
    <property type="entry name" value="Vaccinia Virus protein VP39"/>
    <property type="match status" value="1"/>
</dbReference>
<evidence type="ECO:0000256" key="2">
    <source>
        <dbReference type="ARBA" id="ARBA00022679"/>
    </source>
</evidence>
<evidence type="ECO:0000259" key="3">
    <source>
        <dbReference type="Pfam" id="PF13649"/>
    </source>
</evidence>
<dbReference type="Pfam" id="PF13649">
    <property type="entry name" value="Methyltransf_25"/>
    <property type="match status" value="1"/>
</dbReference>
<dbReference type="RefSeq" id="WP_130565380.1">
    <property type="nucleotide sequence ID" value="NZ_SHLY01000001.1"/>
</dbReference>
<accession>A0ABY1WSV7</accession>
<keyword evidence="1 4" id="KW-0489">Methyltransferase</keyword>
<dbReference type="Proteomes" id="UP000292544">
    <property type="component" value="Unassembled WGS sequence"/>
</dbReference>
<evidence type="ECO:0000313" key="5">
    <source>
        <dbReference type="Proteomes" id="UP000292544"/>
    </source>
</evidence>
<organism evidence="4 5">
    <name type="scientific">Corallincola spongiicola</name>
    <dbReference type="NCBI Taxonomy" id="2520508"/>
    <lineage>
        <taxon>Bacteria</taxon>
        <taxon>Pseudomonadati</taxon>
        <taxon>Pseudomonadota</taxon>
        <taxon>Gammaproteobacteria</taxon>
        <taxon>Alteromonadales</taxon>
        <taxon>Psychromonadaceae</taxon>
        <taxon>Corallincola</taxon>
    </lineage>
</organism>
<reference evidence="5" key="1">
    <citation type="submission" date="2019-02" db="EMBL/GenBank/DDBJ databases">
        <title>Draft genome sequence of Muricauda sp. 176CP4-71.</title>
        <authorList>
            <person name="Park J.-S."/>
        </authorList>
    </citation>
    <scope>NUCLEOTIDE SEQUENCE [LARGE SCALE GENOMIC DNA]</scope>
    <source>
        <strain evidence="5">176GS2-150</strain>
    </source>
</reference>
<keyword evidence="2" id="KW-0808">Transferase</keyword>
<name>A0ABY1WSV7_9GAMM</name>
<evidence type="ECO:0000313" key="4">
    <source>
        <dbReference type="EMBL" id="TAA47829.1"/>
    </source>
</evidence>
<proteinExistence type="predicted"/>